<keyword evidence="1 3" id="KW-0489">Methyltransferase</keyword>
<sequence length="192" mass="21517">MLQNDAVGYLRVIAGECKGRPLKVPERRATRPATELVRGAIFSMLANLTENWDEVLDLFSGSGSLGIEALSRGAGHADFVEQERACCDILLNNLEQCGLADRARVHCLPVERAISFLDKTYDIILMDPPYRREDIGLFLGRLAGTRLIGDSTWLVITHSPRVTLDERYGQVVLYKERRHGDSVIAIYRKETS</sequence>
<dbReference type="InterPro" id="IPR002052">
    <property type="entry name" value="DNA_methylase_N6_adenine_CS"/>
</dbReference>
<dbReference type="PROSITE" id="PS00092">
    <property type="entry name" value="N6_MTASE"/>
    <property type="match status" value="1"/>
</dbReference>
<name>A0AAU8GBD2_9CHLR</name>
<dbReference type="SUPFAM" id="SSF53335">
    <property type="entry name" value="S-adenosyl-L-methionine-dependent methyltransferases"/>
    <property type="match status" value="1"/>
</dbReference>
<dbReference type="AlphaFoldDB" id="A0AAU8GBD2"/>
<dbReference type="PANTHER" id="PTHR43542:SF1">
    <property type="entry name" value="METHYLTRANSFERASE"/>
    <property type="match status" value="1"/>
</dbReference>
<dbReference type="InterPro" id="IPR004398">
    <property type="entry name" value="RNA_MeTrfase_RsmD"/>
</dbReference>
<dbReference type="Pfam" id="PF03602">
    <property type="entry name" value="Cons_hypoth95"/>
    <property type="match status" value="1"/>
</dbReference>
<dbReference type="EMBL" id="CP159307">
    <property type="protein sequence ID" value="XCH34023.1"/>
    <property type="molecule type" value="Genomic_DNA"/>
</dbReference>
<evidence type="ECO:0000256" key="2">
    <source>
        <dbReference type="ARBA" id="ARBA00022679"/>
    </source>
</evidence>
<protein>
    <submittedName>
        <fullName evidence="3">16S rRNA (Guanine(966)-N(2))-methyltransferase RsmD</fullName>
        <ecNumber evidence="3">2.1.1.171</ecNumber>
    </submittedName>
</protein>
<keyword evidence="2 3" id="KW-0808">Transferase</keyword>
<proteinExistence type="predicted"/>
<organism evidence="3">
    <name type="scientific">Dehalogenimonas sp. 4OHTPN</name>
    <dbReference type="NCBI Taxonomy" id="3166643"/>
    <lineage>
        <taxon>Bacteria</taxon>
        <taxon>Bacillati</taxon>
        <taxon>Chloroflexota</taxon>
        <taxon>Dehalococcoidia</taxon>
        <taxon>Dehalococcoidales</taxon>
        <taxon>Dehalococcoidaceae</taxon>
        <taxon>Dehalogenimonas</taxon>
    </lineage>
</organism>
<dbReference type="InterPro" id="IPR029063">
    <property type="entry name" value="SAM-dependent_MTases_sf"/>
</dbReference>
<dbReference type="RefSeq" id="WP_353715210.1">
    <property type="nucleotide sequence ID" value="NZ_CP159307.1"/>
</dbReference>
<dbReference type="PIRSF" id="PIRSF004553">
    <property type="entry name" value="CHP00095"/>
    <property type="match status" value="1"/>
</dbReference>
<dbReference type="GO" id="GO:0052913">
    <property type="term" value="F:16S rRNA (guanine(966)-N(2))-methyltransferase activity"/>
    <property type="evidence" value="ECO:0007669"/>
    <property type="project" value="UniProtKB-EC"/>
</dbReference>
<reference evidence="3" key="1">
    <citation type="submission" date="2024-06" db="EMBL/GenBank/DDBJ databases">
        <title>A Novel Isolate, Dehalogenimonas sp. Strain 4OHTPN, Dechlorinates Aromatic 4 Hydroxy chlorothalonil by a Novel Reductive Dehalogenase.</title>
        <authorList>
            <person name="Liu G."/>
        </authorList>
    </citation>
    <scope>NUCLEOTIDE SEQUENCE</scope>
    <source>
        <strain evidence="3">4OHTPN</strain>
    </source>
</reference>
<evidence type="ECO:0000256" key="1">
    <source>
        <dbReference type="ARBA" id="ARBA00022603"/>
    </source>
</evidence>
<evidence type="ECO:0000313" key="3">
    <source>
        <dbReference type="EMBL" id="XCH34023.1"/>
    </source>
</evidence>
<dbReference type="CDD" id="cd02440">
    <property type="entry name" value="AdoMet_MTases"/>
    <property type="match status" value="1"/>
</dbReference>
<dbReference type="EC" id="2.1.1.171" evidence="3"/>
<dbReference type="Gene3D" id="3.40.50.150">
    <property type="entry name" value="Vaccinia Virus protein VP39"/>
    <property type="match status" value="1"/>
</dbReference>
<dbReference type="PANTHER" id="PTHR43542">
    <property type="entry name" value="METHYLTRANSFERASE"/>
    <property type="match status" value="1"/>
</dbReference>
<dbReference type="GO" id="GO:0003676">
    <property type="term" value="F:nucleic acid binding"/>
    <property type="evidence" value="ECO:0007669"/>
    <property type="project" value="InterPro"/>
</dbReference>
<accession>A0AAU8GBD2</accession>
<dbReference type="NCBIfam" id="TIGR00095">
    <property type="entry name" value="16S rRNA (guanine(966)-N(2))-methyltransferase RsmD"/>
    <property type="match status" value="1"/>
</dbReference>
<gene>
    <name evidence="3" type="primary">rsmD</name>
    <name evidence="3" type="ORF">ABV300_03855</name>
</gene>